<keyword evidence="4" id="KW-1185">Reference proteome</keyword>
<proteinExistence type="predicted"/>
<keyword evidence="1" id="KW-0853">WD repeat</keyword>
<reference evidence="3 4" key="1">
    <citation type="submission" date="2019-05" db="EMBL/GenBank/DDBJ databases">
        <title>A Chromosome-scale Meerkat (S. suricatta) Genome Assembly.</title>
        <authorList>
            <person name="Dudchenko O."/>
            <person name="Lieberman Aiden E."/>
            <person name="Tung J."/>
            <person name="Barreiro L.B."/>
            <person name="Clutton-Brock T.H."/>
        </authorList>
    </citation>
    <scope>NUCLEOTIDE SEQUENCE [LARGE SCALE GENOMIC DNA]</scope>
</reference>
<reference evidence="3" key="3">
    <citation type="submission" date="2025-09" db="UniProtKB">
        <authorList>
            <consortium name="Ensembl"/>
        </authorList>
    </citation>
    <scope>IDENTIFICATION</scope>
</reference>
<feature type="repeat" description="WD" evidence="1">
    <location>
        <begin position="390"/>
        <end position="418"/>
    </location>
</feature>
<dbReference type="Gene3D" id="2.130.10.10">
    <property type="entry name" value="YVTN repeat-like/Quinoprotein amine dehydrogenase"/>
    <property type="match status" value="2"/>
</dbReference>
<dbReference type="PANTHER" id="PTHR44566">
    <property type="entry name" value="TRANSDUCIN/WD40 REPEAT-LIKE SUPERFAMILY PROTEIN"/>
    <property type="match status" value="1"/>
</dbReference>
<name>A0A673UBM0_SURSU</name>
<dbReference type="Proteomes" id="UP000472268">
    <property type="component" value="Chromosome 9"/>
</dbReference>
<dbReference type="PROSITE" id="PS50082">
    <property type="entry name" value="WD_REPEATS_2"/>
    <property type="match status" value="2"/>
</dbReference>
<reference evidence="3" key="2">
    <citation type="submission" date="2025-08" db="UniProtKB">
        <authorList>
            <consortium name="Ensembl"/>
        </authorList>
    </citation>
    <scope>IDENTIFICATION</scope>
</reference>
<feature type="region of interest" description="Disordered" evidence="2">
    <location>
        <begin position="1"/>
        <end position="24"/>
    </location>
</feature>
<dbReference type="AlphaFoldDB" id="A0A673UBM0"/>
<evidence type="ECO:0000256" key="2">
    <source>
        <dbReference type="SAM" id="MobiDB-lite"/>
    </source>
</evidence>
<evidence type="ECO:0000256" key="1">
    <source>
        <dbReference type="PROSITE-ProRule" id="PRU00221"/>
    </source>
</evidence>
<dbReference type="SMART" id="SM00320">
    <property type="entry name" value="WD40"/>
    <property type="match status" value="3"/>
</dbReference>
<feature type="repeat" description="WD" evidence="1">
    <location>
        <begin position="419"/>
        <end position="452"/>
    </location>
</feature>
<organism evidence="3 4">
    <name type="scientific">Suricata suricatta</name>
    <name type="common">Meerkat</name>
    <dbReference type="NCBI Taxonomy" id="37032"/>
    <lineage>
        <taxon>Eukaryota</taxon>
        <taxon>Metazoa</taxon>
        <taxon>Chordata</taxon>
        <taxon>Craniata</taxon>
        <taxon>Vertebrata</taxon>
        <taxon>Euteleostomi</taxon>
        <taxon>Mammalia</taxon>
        <taxon>Eutheria</taxon>
        <taxon>Laurasiatheria</taxon>
        <taxon>Carnivora</taxon>
        <taxon>Feliformia</taxon>
        <taxon>Herpestidae</taxon>
        <taxon>Suricata</taxon>
    </lineage>
</organism>
<dbReference type="SUPFAM" id="SSF50978">
    <property type="entry name" value="WD40 repeat-like"/>
    <property type="match status" value="1"/>
</dbReference>
<protein>
    <recommendedName>
        <fullName evidence="5">WD repeat domain 25</fullName>
    </recommendedName>
</protein>
<dbReference type="InterPro" id="IPR036322">
    <property type="entry name" value="WD40_repeat_dom_sf"/>
</dbReference>
<dbReference type="InterPro" id="IPR001680">
    <property type="entry name" value="WD40_rpt"/>
</dbReference>
<dbReference type="Pfam" id="PF00400">
    <property type="entry name" value="WD40"/>
    <property type="match status" value="3"/>
</dbReference>
<evidence type="ECO:0000313" key="3">
    <source>
        <dbReference type="Ensembl" id="ENSSSUP00005018871.1"/>
    </source>
</evidence>
<dbReference type="InterPro" id="IPR015943">
    <property type="entry name" value="WD40/YVTN_repeat-like_dom_sf"/>
</dbReference>
<dbReference type="PANTHER" id="PTHR44566:SF1">
    <property type="entry name" value="WD REPEAT-CONTAINING PROTEIN 25"/>
    <property type="match status" value="1"/>
</dbReference>
<sequence length="452" mass="47891">PEPKPDAQPTEPPGALRFGSDSESCAREESLTRGGIHLRAHTPCLGGWPSEVQVTRARRESEAGTCGAEPLRQVWDAVDSGRCLQTYRLHSEAVRAARWSPCGRRILSGGFDFALHLTDLETGEVHLPEPRPAPAGAGVPGPDQRQLPGPLLRRAAVPDEQTAALRGARGTLSFPCPPSPFLGAPASEAPARQSQLGTWGPRAHTPSFQEVSVFCFLGNHVPWGWVVTKGPGPHQARPPVPRTLASRLQAAGRKGFPSRVSSQGHVLGVRAGGQEGTGGAASASVPFPAAAPLTGAEGAGESVAVGQARHHLLRYGLGRQDPCWDPGLLEGAWPWLWGCWGPCSEPQAAPLWNGHKDSGSQRPRGAAVWPAHPVCWPPQVEGYSVGCECSPDGDLLVTGSADGRVLLYSFRTASRARTLQGHAQACVGTTFHPVLPSVLATCSWEGDIKIWH</sequence>
<dbReference type="InterPro" id="IPR053053">
    <property type="entry name" value="WD_repeat_protein"/>
</dbReference>
<evidence type="ECO:0000313" key="4">
    <source>
        <dbReference type="Proteomes" id="UP000472268"/>
    </source>
</evidence>
<accession>A0A673UBM0</accession>
<dbReference type="Ensembl" id="ENSSSUT00005021572.1">
    <property type="protein sequence ID" value="ENSSSUP00005018871.1"/>
    <property type="gene ID" value="ENSSSUG00005012220.1"/>
</dbReference>
<evidence type="ECO:0008006" key="5">
    <source>
        <dbReference type="Google" id="ProtNLM"/>
    </source>
</evidence>
<dbReference type="PROSITE" id="PS50294">
    <property type="entry name" value="WD_REPEATS_REGION"/>
    <property type="match status" value="1"/>
</dbReference>